<dbReference type="Proteomes" id="UP001152531">
    <property type="component" value="Unassembled WGS sequence"/>
</dbReference>
<gene>
    <name evidence="1" type="ORF">CLIB1444_02S10308</name>
</gene>
<evidence type="ECO:0000313" key="2">
    <source>
        <dbReference type="Proteomes" id="UP001152531"/>
    </source>
</evidence>
<dbReference type="EMBL" id="CALSDN010000002">
    <property type="protein sequence ID" value="CAH6719514.1"/>
    <property type="molecule type" value="Genomic_DNA"/>
</dbReference>
<organism evidence="1 2">
    <name type="scientific">[Candida] jaroonii</name>
    <dbReference type="NCBI Taxonomy" id="467808"/>
    <lineage>
        <taxon>Eukaryota</taxon>
        <taxon>Fungi</taxon>
        <taxon>Dikarya</taxon>
        <taxon>Ascomycota</taxon>
        <taxon>Saccharomycotina</taxon>
        <taxon>Pichiomycetes</taxon>
        <taxon>Debaryomycetaceae</taxon>
        <taxon>Yamadazyma</taxon>
    </lineage>
</organism>
<reference evidence="1" key="1">
    <citation type="submission" date="2022-06" db="EMBL/GenBank/DDBJ databases">
        <authorList>
            <person name="Legras J.-L."/>
            <person name="Devillers H."/>
            <person name="Grondin C."/>
        </authorList>
    </citation>
    <scope>NUCLEOTIDE SEQUENCE</scope>
    <source>
        <strain evidence="1">CLIB 1444</strain>
    </source>
</reference>
<name>A0ACA9Y3M7_9ASCO</name>
<comment type="caution">
    <text evidence="1">The sequence shown here is derived from an EMBL/GenBank/DDBJ whole genome shotgun (WGS) entry which is preliminary data.</text>
</comment>
<keyword evidence="2" id="KW-1185">Reference proteome</keyword>
<evidence type="ECO:0000313" key="1">
    <source>
        <dbReference type="EMBL" id="CAH6719514.1"/>
    </source>
</evidence>
<proteinExistence type="predicted"/>
<protein>
    <submittedName>
        <fullName evidence="1">Uncharacterized protein</fullName>
    </submittedName>
</protein>
<accession>A0ACA9Y3M7</accession>
<sequence length="116" mass="13679">MPYAAKLATYNYEKQNKKEQRTSKKVQQPTYGYQPPDEVLQNQDEPQAKSSGIKKITIDDIPIKMRVNHPTLKRRSEKLDTDRNPNNYDYDLDDLINERDEPEIEQPQKPFSKEIV</sequence>